<protein>
    <submittedName>
        <fullName evidence="1">Uncharacterized protein</fullName>
    </submittedName>
</protein>
<sequence>FPLRNDSECVRKRNSWLLCDKPCRGFGKIIKCGVVGECEETCNVRYS</sequence>
<evidence type="ECO:0000313" key="1">
    <source>
        <dbReference type="EMBL" id="CDW24041.1"/>
    </source>
</evidence>
<organism evidence="1">
    <name type="scientific">Lepeophtheirus salmonis</name>
    <name type="common">Salmon louse</name>
    <name type="synonym">Caligus salmonis</name>
    <dbReference type="NCBI Taxonomy" id="72036"/>
    <lineage>
        <taxon>Eukaryota</taxon>
        <taxon>Metazoa</taxon>
        <taxon>Ecdysozoa</taxon>
        <taxon>Arthropoda</taxon>
        <taxon>Crustacea</taxon>
        <taxon>Multicrustacea</taxon>
        <taxon>Hexanauplia</taxon>
        <taxon>Copepoda</taxon>
        <taxon>Siphonostomatoida</taxon>
        <taxon>Caligidae</taxon>
        <taxon>Lepeophtheirus</taxon>
    </lineage>
</organism>
<accession>A0A0K2TF07</accession>
<dbReference type="AlphaFoldDB" id="A0A0K2TF07"/>
<proteinExistence type="predicted"/>
<name>A0A0K2TF07_LEPSM</name>
<feature type="non-terminal residue" evidence="1">
    <location>
        <position position="1"/>
    </location>
</feature>
<reference evidence="1" key="1">
    <citation type="submission" date="2014-05" db="EMBL/GenBank/DDBJ databases">
        <authorList>
            <person name="Chronopoulou M."/>
        </authorList>
    </citation>
    <scope>NUCLEOTIDE SEQUENCE</scope>
    <source>
        <tissue evidence="1">Whole organism</tissue>
    </source>
</reference>
<dbReference type="EMBL" id="HACA01006680">
    <property type="protein sequence ID" value="CDW24041.1"/>
    <property type="molecule type" value="Transcribed_RNA"/>
</dbReference>